<dbReference type="AlphaFoldDB" id="A0AAE0TMG5"/>
<name>A0AAE0TMG5_9PEZI</name>
<dbReference type="Pfam" id="PF12520">
    <property type="entry name" value="DUF3723"/>
    <property type="match status" value="1"/>
</dbReference>
<sequence>MAQRAVHGEGLGSFFLCNAMINITQMDFEPGVRDFDEANVVRLLGIFKQEGCQRHDSATYVPAILVSGGLSRLQHDGEALQDLRTQSPAFTVKCLHGKHRVLAAKRFLPSHDQWWPVTLYTPDMPDILQQAIVEEYRNELTFSDGDIFRSYRIAKDKGDRKSEEKWLARLSAVKKRNILQLQKVDNGDLINGFDRLLPFLGMWQHFLIGALSGALPTHMWQVIPTLSMAGDDKEADVWDVRR</sequence>
<reference evidence="1" key="1">
    <citation type="submission" date="2023-07" db="EMBL/GenBank/DDBJ databases">
        <title>Black Yeasts Isolated from many extreme environments.</title>
        <authorList>
            <person name="Coleine C."/>
            <person name="Stajich J.E."/>
            <person name="Selbmann L."/>
        </authorList>
    </citation>
    <scope>NUCLEOTIDE SEQUENCE</scope>
    <source>
        <strain evidence="1">CCFEE 5485</strain>
    </source>
</reference>
<evidence type="ECO:0000313" key="2">
    <source>
        <dbReference type="Proteomes" id="UP001274830"/>
    </source>
</evidence>
<dbReference type="InterPro" id="IPR022198">
    <property type="entry name" value="DUF3723"/>
</dbReference>
<comment type="caution">
    <text evidence="1">The sequence shown here is derived from an EMBL/GenBank/DDBJ whole genome shotgun (WGS) entry which is preliminary data.</text>
</comment>
<organism evidence="1 2">
    <name type="scientific">Recurvomyces mirabilis</name>
    <dbReference type="NCBI Taxonomy" id="574656"/>
    <lineage>
        <taxon>Eukaryota</taxon>
        <taxon>Fungi</taxon>
        <taxon>Dikarya</taxon>
        <taxon>Ascomycota</taxon>
        <taxon>Pezizomycotina</taxon>
        <taxon>Dothideomycetes</taxon>
        <taxon>Dothideomycetidae</taxon>
        <taxon>Mycosphaerellales</taxon>
        <taxon>Teratosphaeriaceae</taxon>
        <taxon>Recurvomyces</taxon>
    </lineage>
</organism>
<gene>
    <name evidence="1" type="ORF">LTR78_010464</name>
</gene>
<dbReference type="EMBL" id="JAUTXT010000076">
    <property type="protein sequence ID" value="KAK3669647.1"/>
    <property type="molecule type" value="Genomic_DNA"/>
</dbReference>
<accession>A0AAE0TMG5</accession>
<evidence type="ECO:0000313" key="1">
    <source>
        <dbReference type="EMBL" id="KAK3669647.1"/>
    </source>
</evidence>
<proteinExistence type="predicted"/>
<dbReference type="Proteomes" id="UP001274830">
    <property type="component" value="Unassembled WGS sequence"/>
</dbReference>
<protein>
    <submittedName>
        <fullName evidence="1">Uncharacterized protein</fullName>
    </submittedName>
</protein>
<keyword evidence="2" id="KW-1185">Reference proteome</keyword>